<dbReference type="Pfam" id="PF03692">
    <property type="entry name" value="CxxCxxCC"/>
    <property type="match status" value="1"/>
</dbReference>
<sequence>MARQTDTRSCDIERPATWKKFNTTLCTDCMALCCYLIVEVTTSDLIRLGITDEEEVAFDMKGLVKRLKKEGIITRCNLSKGKFTLATRKKGGCCFLDDRNRCSVYDDRPEVCRMHPTRLSPRLGYCPWSPAR</sequence>
<dbReference type="RefSeq" id="WP_180136710.1">
    <property type="nucleotide sequence ID" value="NZ_CAADHO010000001.1"/>
</dbReference>
<accession>A0A4U8YGH2</accession>
<evidence type="ECO:0000313" key="1">
    <source>
        <dbReference type="EMBL" id="VFQ42456.1"/>
    </source>
</evidence>
<keyword evidence="2" id="KW-1185">Reference proteome</keyword>
<dbReference type="InterPro" id="IPR005358">
    <property type="entry name" value="Puta_zinc/iron-chelating_dom"/>
</dbReference>
<gene>
    <name evidence="1" type="ORF">MSL71_740</name>
</gene>
<name>A0A4U8YGH2_9BACT</name>
<protein>
    <submittedName>
        <fullName evidence="1">Putative zinc- or iron-chelating domain containing protein</fullName>
    </submittedName>
</protein>
<dbReference type="EMBL" id="CAADHO010000001">
    <property type="protein sequence ID" value="VFQ42456.1"/>
    <property type="molecule type" value="Genomic_DNA"/>
</dbReference>
<proteinExistence type="predicted"/>
<dbReference type="Proteomes" id="UP000507962">
    <property type="component" value="Unassembled WGS sequence"/>
</dbReference>
<reference evidence="1 2" key="1">
    <citation type="submission" date="2019-03" db="EMBL/GenBank/DDBJ databases">
        <authorList>
            <person name="Nijsse B."/>
        </authorList>
    </citation>
    <scope>NUCLEOTIDE SEQUENCE [LARGE SCALE GENOMIC DNA]</scope>
    <source>
        <strain evidence="1">Desulfoluna butyratoxydans MSL71</strain>
    </source>
</reference>
<dbReference type="PANTHER" id="PTHR35866:SF1">
    <property type="entry name" value="YKGJ FAMILY CYSTEINE CLUSTER PROTEIN"/>
    <property type="match status" value="1"/>
</dbReference>
<organism evidence="1 2">
    <name type="scientific">Desulfoluna butyratoxydans</name>
    <dbReference type="NCBI Taxonomy" id="231438"/>
    <lineage>
        <taxon>Bacteria</taxon>
        <taxon>Pseudomonadati</taxon>
        <taxon>Thermodesulfobacteriota</taxon>
        <taxon>Desulfobacteria</taxon>
        <taxon>Desulfobacterales</taxon>
        <taxon>Desulfolunaceae</taxon>
        <taxon>Desulfoluna</taxon>
    </lineage>
</organism>
<evidence type="ECO:0000313" key="2">
    <source>
        <dbReference type="Proteomes" id="UP000507962"/>
    </source>
</evidence>
<dbReference type="AlphaFoldDB" id="A0A4U8YGH2"/>
<dbReference type="PANTHER" id="PTHR35866">
    <property type="entry name" value="PUTATIVE-RELATED"/>
    <property type="match status" value="1"/>
</dbReference>